<keyword evidence="5" id="KW-0408">Iron</keyword>
<proteinExistence type="inferred from homology"/>
<gene>
    <name evidence="7" type="ORF">JRO89_XS07G0054700</name>
</gene>
<evidence type="ECO:0000256" key="6">
    <source>
        <dbReference type="ARBA" id="ARBA00023033"/>
    </source>
</evidence>
<comment type="caution">
    <text evidence="7">The sequence shown here is derived from an EMBL/GenBank/DDBJ whole genome shotgun (WGS) entry which is preliminary data.</text>
</comment>
<keyword evidence="2" id="KW-0349">Heme</keyword>
<accession>A0ABQ8HSM4</accession>
<comment type="similarity">
    <text evidence="1">Belongs to the cytochrome P450 family.</text>
</comment>
<organism evidence="7 8">
    <name type="scientific">Xanthoceras sorbifolium</name>
    <dbReference type="NCBI Taxonomy" id="99658"/>
    <lineage>
        <taxon>Eukaryota</taxon>
        <taxon>Viridiplantae</taxon>
        <taxon>Streptophyta</taxon>
        <taxon>Embryophyta</taxon>
        <taxon>Tracheophyta</taxon>
        <taxon>Spermatophyta</taxon>
        <taxon>Magnoliopsida</taxon>
        <taxon>eudicotyledons</taxon>
        <taxon>Gunneridae</taxon>
        <taxon>Pentapetalae</taxon>
        <taxon>rosids</taxon>
        <taxon>malvids</taxon>
        <taxon>Sapindales</taxon>
        <taxon>Sapindaceae</taxon>
        <taxon>Xanthoceroideae</taxon>
        <taxon>Xanthoceras</taxon>
    </lineage>
</organism>
<dbReference type="PANTHER" id="PTHR47947">
    <property type="entry name" value="CYTOCHROME P450 82C3-RELATED"/>
    <property type="match status" value="1"/>
</dbReference>
<evidence type="ECO:0000256" key="5">
    <source>
        <dbReference type="ARBA" id="ARBA00023004"/>
    </source>
</evidence>
<keyword evidence="4" id="KW-0560">Oxidoreductase</keyword>
<evidence type="ECO:0000256" key="1">
    <source>
        <dbReference type="ARBA" id="ARBA00010617"/>
    </source>
</evidence>
<keyword evidence="8" id="KW-1185">Reference proteome</keyword>
<keyword evidence="3" id="KW-0479">Metal-binding</keyword>
<dbReference type="EMBL" id="JAFEMO010000007">
    <property type="protein sequence ID" value="KAH7567340.1"/>
    <property type="molecule type" value="Genomic_DNA"/>
</dbReference>
<evidence type="ECO:0000256" key="4">
    <source>
        <dbReference type="ARBA" id="ARBA00023002"/>
    </source>
</evidence>
<dbReference type="Proteomes" id="UP000827721">
    <property type="component" value="Unassembled WGS sequence"/>
</dbReference>
<keyword evidence="6" id="KW-0503">Monooxygenase</keyword>
<evidence type="ECO:0000313" key="7">
    <source>
        <dbReference type="EMBL" id="KAH7567340.1"/>
    </source>
</evidence>
<reference evidence="7 8" key="1">
    <citation type="submission" date="2021-02" db="EMBL/GenBank/DDBJ databases">
        <title>Plant Genome Project.</title>
        <authorList>
            <person name="Zhang R.-G."/>
        </authorList>
    </citation>
    <scope>NUCLEOTIDE SEQUENCE [LARGE SCALE GENOMIC DNA]</scope>
    <source>
        <tissue evidence="7">Leaves</tissue>
    </source>
</reference>
<protein>
    <submittedName>
        <fullName evidence="7">Uncharacterized protein</fullName>
    </submittedName>
</protein>
<evidence type="ECO:0000313" key="8">
    <source>
        <dbReference type="Proteomes" id="UP000827721"/>
    </source>
</evidence>
<evidence type="ECO:0000256" key="3">
    <source>
        <dbReference type="ARBA" id="ARBA00022723"/>
    </source>
</evidence>
<evidence type="ECO:0000256" key="2">
    <source>
        <dbReference type="ARBA" id="ARBA00022617"/>
    </source>
</evidence>
<name>A0ABQ8HSM4_9ROSI</name>
<dbReference type="PANTHER" id="PTHR47947:SF19">
    <property type="entry name" value="CYTOCHROME P450 82C3-RELATED"/>
    <property type="match status" value="1"/>
</dbReference>
<dbReference type="InterPro" id="IPR050651">
    <property type="entry name" value="Plant_Cytochrome_P450_Monoox"/>
</dbReference>
<sequence>MKKTVKKLDIVVQGWLEEQKKKRASGEVIDDEDFMDVMLTILQDEAQLFPGSDVDTINKATCLVFMQHKLASLLHGFDLETTSDGPIDTSEGVGLTYVKASPLEFFLSPRLSPSLYG</sequence>